<dbReference type="AlphaFoldDB" id="A0A7J8SLN9"/>
<accession>A0A7J8SLN9</accession>
<reference evidence="1 2" key="1">
    <citation type="journal article" date="2019" name="Genome Biol. Evol.">
        <title>Insights into the evolution of the New World diploid cottons (Gossypium, subgenus Houzingenia) based on genome sequencing.</title>
        <authorList>
            <person name="Grover C.E."/>
            <person name="Arick M.A. 2nd"/>
            <person name="Thrash A."/>
            <person name="Conover J.L."/>
            <person name="Sanders W.S."/>
            <person name="Peterson D.G."/>
            <person name="Frelichowski J.E."/>
            <person name="Scheffler J.A."/>
            <person name="Scheffler B.E."/>
            <person name="Wendel J.F."/>
        </authorList>
    </citation>
    <scope>NUCLEOTIDE SEQUENCE [LARGE SCALE GENOMIC DNA]</scope>
    <source>
        <strain evidence="1">27</strain>
        <tissue evidence="1">Leaf</tissue>
    </source>
</reference>
<dbReference type="EMBL" id="JABFAC010000010">
    <property type="protein sequence ID" value="MBA0626452.1"/>
    <property type="molecule type" value="Genomic_DNA"/>
</dbReference>
<gene>
    <name evidence="1" type="ORF">Godav_004118</name>
</gene>
<evidence type="ECO:0000313" key="1">
    <source>
        <dbReference type="EMBL" id="MBA0626452.1"/>
    </source>
</evidence>
<protein>
    <submittedName>
        <fullName evidence="1">Uncharacterized protein</fullName>
    </submittedName>
</protein>
<proteinExistence type="predicted"/>
<sequence length="77" mass="8236">MSSRYDMSSSVASSSFSSLLLFSSYSSSSSSGALSSDESLDLKGHCVPMASTEQSMKPSESISNDTLFTQYAELWAK</sequence>
<comment type="caution">
    <text evidence="1">The sequence shown here is derived from an EMBL/GenBank/DDBJ whole genome shotgun (WGS) entry which is preliminary data.</text>
</comment>
<dbReference type="Proteomes" id="UP000593561">
    <property type="component" value="Unassembled WGS sequence"/>
</dbReference>
<organism evidence="1 2">
    <name type="scientific">Gossypium davidsonii</name>
    <name type="common">Davidson's cotton</name>
    <name type="synonym">Gossypium klotzschianum subsp. davidsonii</name>
    <dbReference type="NCBI Taxonomy" id="34287"/>
    <lineage>
        <taxon>Eukaryota</taxon>
        <taxon>Viridiplantae</taxon>
        <taxon>Streptophyta</taxon>
        <taxon>Embryophyta</taxon>
        <taxon>Tracheophyta</taxon>
        <taxon>Spermatophyta</taxon>
        <taxon>Magnoliopsida</taxon>
        <taxon>eudicotyledons</taxon>
        <taxon>Gunneridae</taxon>
        <taxon>Pentapetalae</taxon>
        <taxon>rosids</taxon>
        <taxon>malvids</taxon>
        <taxon>Malvales</taxon>
        <taxon>Malvaceae</taxon>
        <taxon>Malvoideae</taxon>
        <taxon>Gossypium</taxon>
    </lineage>
</organism>
<name>A0A7J8SLN9_GOSDV</name>
<keyword evidence="2" id="KW-1185">Reference proteome</keyword>
<evidence type="ECO:0000313" key="2">
    <source>
        <dbReference type="Proteomes" id="UP000593561"/>
    </source>
</evidence>